<protein>
    <recommendedName>
        <fullName evidence="1">RNA-directed DNA polymerase</fullName>
        <ecNumber evidence="1">2.7.7.49</ecNumber>
    </recommendedName>
</protein>
<feature type="compositionally biased region" description="Acidic residues" evidence="3">
    <location>
        <begin position="960"/>
        <end position="969"/>
    </location>
</feature>
<dbReference type="InterPro" id="IPR012337">
    <property type="entry name" value="RNaseH-like_sf"/>
</dbReference>
<evidence type="ECO:0000256" key="2">
    <source>
        <dbReference type="SAM" id="Coils"/>
    </source>
</evidence>
<dbReference type="InterPro" id="IPR050951">
    <property type="entry name" value="Retrovirus_Pol_polyprotein"/>
</dbReference>
<dbReference type="PANTHER" id="PTHR37984">
    <property type="entry name" value="PROTEIN CBG26694"/>
    <property type="match status" value="1"/>
</dbReference>
<dbReference type="Pfam" id="PF17921">
    <property type="entry name" value="Integrase_H2C2"/>
    <property type="match status" value="1"/>
</dbReference>
<keyword evidence="6" id="KW-1185">Reference proteome</keyword>
<feature type="region of interest" description="Disordered" evidence="3">
    <location>
        <begin position="611"/>
        <end position="637"/>
    </location>
</feature>
<evidence type="ECO:0000313" key="5">
    <source>
        <dbReference type="EMBL" id="KAL3392340.1"/>
    </source>
</evidence>
<feature type="region of interest" description="Disordered" evidence="3">
    <location>
        <begin position="664"/>
        <end position="703"/>
    </location>
</feature>
<proteinExistence type="predicted"/>
<evidence type="ECO:0000256" key="1">
    <source>
        <dbReference type="ARBA" id="ARBA00012493"/>
    </source>
</evidence>
<dbReference type="PANTHER" id="PTHR37984:SF15">
    <property type="entry name" value="INTEGRASE CATALYTIC DOMAIN-CONTAINING PROTEIN"/>
    <property type="match status" value="1"/>
</dbReference>
<dbReference type="PROSITE" id="PS50994">
    <property type="entry name" value="INTEGRASE"/>
    <property type="match status" value="1"/>
</dbReference>
<reference evidence="5 6" key="1">
    <citation type="journal article" date="2024" name="bioRxiv">
        <title>A reference genome for Trichogramma kaykai: A tiny desert-dwelling parasitoid wasp with competing sex-ratio distorters.</title>
        <authorList>
            <person name="Culotta J."/>
            <person name="Lindsey A.R."/>
        </authorList>
    </citation>
    <scope>NUCLEOTIDE SEQUENCE [LARGE SCALE GENOMIC DNA]</scope>
    <source>
        <strain evidence="5 6">KSX58</strain>
    </source>
</reference>
<dbReference type="Gene3D" id="3.30.420.10">
    <property type="entry name" value="Ribonuclease H-like superfamily/Ribonuclease H"/>
    <property type="match status" value="1"/>
</dbReference>
<dbReference type="SUPFAM" id="SSF53098">
    <property type="entry name" value="Ribonuclease H-like"/>
    <property type="match status" value="1"/>
</dbReference>
<dbReference type="GO" id="GO:0003964">
    <property type="term" value="F:RNA-directed DNA polymerase activity"/>
    <property type="evidence" value="ECO:0007669"/>
    <property type="project" value="UniProtKB-EC"/>
</dbReference>
<evidence type="ECO:0000259" key="4">
    <source>
        <dbReference type="PROSITE" id="PS50994"/>
    </source>
</evidence>
<feature type="domain" description="Integrase catalytic" evidence="4">
    <location>
        <begin position="1200"/>
        <end position="1361"/>
    </location>
</feature>
<sequence length="1624" mass="186785">MTSDGKREEDEIEAHHLLVQLSELNDQLRRETDKGNLALLNKIRGDIKEINAELKKFEYLNIDLEKYQEKLTPSIKTLRENATLPIQHTPCTSRISNHSTPRITVEQIEKVVDSFIEDFRLELEETEAKEIEKSNIKEKLQETLVKYEQTQVEPEIEDGFFGKCYNKFLDFINVKREQNSTLFETVIQAPDAPQRSNLAFHFDTPDEDEDQDMAARRGPSFKDILQLVPNFSGRDKEEANKFIKGCRLADELLEQNQKADFLKFIKVKLSGVALECINPTALASIAALTEFVEKNFGTRKLFFECYGDLSKLKQGKNEGVLTFFSRLKDLQRVIEAAARRENKHNAAFEASLLADLLTAFKRGLRWEIKTQLTANNLEEARDEAARIEREDGIPFHMQYLDEEDKLNTFEARTQDNVRRETAYSDIQNRTQDNVRRETAYSDIQNRTQDNVRRETAYSDIQNRTQDNVRREIAYKDEQNRTQDNVRREIAYKDEQNRTQDNVRREIAHKDEQNRTQDNVRREIAYKDEQNRTQDNVHREIAYKDEQNRTQDNVRREIAYKDEQNRTQDNVRREIPCKNEQYRTQDNVRRETTCELEEQIATYKEQEYRVSAELNEGRAEPSQQIDKQKENSRPSVGASRRGIELLCDQLKECNAYLRASREIHKAGKGRDNERMTGGTEKINKSNNNELADKKEKPSTKETECIEKKERYDEETTCEDNSSQTDAAIHCIEGNIRDNDVRGDATPRSEEPASDEYNYDKPRLPSDEEWNKYYEIFGKSLNSYEADYDDINDVCEYTDSHDKIKAEQSECEFIGHLDEYGDEHLEDFYGKLNITQSTDPNSRVSRWKFKLSQYEYEIRYKPGRTNVVADCLSRNPTTEDINVVTRARTTKTARPNYKVTRKYVKKRKKPEMETTAEGQKQNDDIDETTVQSTTEAPEIVPIPQKQEQADEGEETTVQSPEEAPEQPEEDAMDRHRINYEEDFEKCDNEIVIEKILIECREKLFMRKDNYAFFIDCDGRATDEGASQLLSQNKLKTVKSDPGEVTVIKRKQTVEFAICIKKHNDSTPCIIDNIEKGLLVLKALIEKLGINTISIAKSQEISHVPWDRVENMLKALFVNVEAKIIICNGEIKFVPLQERQQVLRDMHASAIGGHKGISKTVRRMRPLYYWKSMKSDIIKFIQRCDTCQLKKLVRKKVRQPMVISDTPYDAMQKVAIDIVGPLPRTKKGNNNILTIQCNLTKFCRAIALQDATAETVADAFLKEFICIFSCPQIILSDQGTNFTSKVFVNLAKAFKIKTVTTTSYRPSSNGSLERSHHSLAEYLKTVAGKNKEWDDLLEMAMFSYNTSVHEAHQFQPFQLVFGKLPTLPTEESIEKSGKIVTYTDYVRKLCKTLSEIKAIAREKLIDAKLKNKFYYDRKTNAESFKPGDYVYLLKGGKQHKLGDQYTGPYLVLESEHSKKISEPSNSCTPANETRHQRLDKLTLSVKSKKNIAMFPSGVPPPPRAPEDEAGAESIQAPFADSSAATRGAGQMAHLHATTTVGPAMRTAIYPSACSTEPGLKRIRSNPGCWQKSGHDLRSGGRAGQLRKRPKRPPNPQKTAHGKKRASSRGHTSSRRPSPRQRGYGSNN</sequence>
<feature type="compositionally biased region" description="Basic and acidic residues" evidence="3">
    <location>
        <begin position="689"/>
        <end position="703"/>
    </location>
</feature>
<accession>A0ABD2WHZ7</accession>
<keyword evidence="2" id="KW-0175">Coiled coil</keyword>
<gene>
    <name evidence="5" type="ORF">TKK_013166</name>
</gene>
<feature type="coiled-coil region" evidence="2">
    <location>
        <begin position="327"/>
        <end position="390"/>
    </location>
</feature>
<feature type="region of interest" description="Disordered" evidence="3">
    <location>
        <begin position="733"/>
        <end position="760"/>
    </location>
</feature>
<dbReference type="InterPro" id="IPR001584">
    <property type="entry name" value="Integrase_cat-core"/>
</dbReference>
<dbReference type="InterPro" id="IPR041588">
    <property type="entry name" value="Integrase_H2C2"/>
</dbReference>
<feature type="compositionally biased region" description="Basic and acidic residues" evidence="3">
    <location>
        <begin position="733"/>
        <end position="749"/>
    </location>
</feature>
<dbReference type="FunFam" id="3.30.420.10:FF:000032">
    <property type="entry name" value="Retrovirus-related Pol polyprotein from transposon 297-like Protein"/>
    <property type="match status" value="1"/>
</dbReference>
<feature type="compositionally biased region" description="Basic residues" evidence="3">
    <location>
        <begin position="897"/>
        <end position="907"/>
    </location>
</feature>
<comment type="caution">
    <text evidence="5">The sequence shown here is derived from an EMBL/GenBank/DDBJ whole genome shotgun (WGS) entry which is preliminary data.</text>
</comment>
<name>A0ABD2WHZ7_9HYME</name>
<dbReference type="FunFam" id="1.10.340.70:FF:000001">
    <property type="entry name" value="Retrovirus-related Pol polyprotein from transposon gypsy-like Protein"/>
    <property type="match status" value="1"/>
</dbReference>
<organism evidence="5 6">
    <name type="scientific">Trichogramma kaykai</name>
    <dbReference type="NCBI Taxonomy" id="54128"/>
    <lineage>
        <taxon>Eukaryota</taxon>
        <taxon>Metazoa</taxon>
        <taxon>Ecdysozoa</taxon>
        <taxon>Arthropoda</taxon>
        <taxon>Hexapoda</taxon>
        <taxon>Insecta</taxon>
        <taxon>Pterygota</taxon>
        <taxon>Neoptera</taxon>
        <taxon>Endopterygota</taxon>
        <taxon>Hymenoptera</taxon>
        <taxon>Apocrita</taxon>
        <taxon>Proctotrupomorpha</taxon>
        <taxon>Chalcidoidea</taxon>
        <taxon>Trichogrammatidae</taxon>
        <taxon>Trichogramma</taxon>
    </lineage>
</organism>
<feature type="compositionally biased region" description="Basic and acidic residues" evidence="3">
    <location>
        <begin position="664"/>
        <end position="673"/>
    </location>
</feature>
<dbReference type="EMBL" id="JBJJXI010000106">
    <property type="protein sequence ID" value="KAL3392340.1"/>
    <property type="molecule type" value="Genomic_DNA"/>
</dbReference>
<feature type="region of interest" description="Disordered" evidence="3">
    <location>
        <begin position="1488"/>
        <end position="1509"/>
    </location>
</feature>
<dbReference type="InterPro" id="IPR036397">
    <property type="entry name" value="RNaseH_sf"/>
</dbReference>
<dbReference type="Pfam" id="PF00665">
    <property type="entry name" value="rve"/>
    <property type="match status" value="1"/>
</dbReference>
<dbReference type="EC" id="2.7.7.49" evidence="1"/>
<feature type="compositionally biased region" description="Basic residues" evidence="3">
    <location>
        <begin position="1596"/>
        <end position="1615"/>
    </location>
</feature>
<evidence type="ECO:0000256" key="3">
    <source>
        <dbReference type="SAM" id="MobiDB-lite"/>
    </source>
</evidence>
<evidence type="ECO:0000313" key="6">
    <source>
        <dbReference type="Proteomes" id="UP001627154"/>
    </source>
</evidence>
<dbReference type="Gene3D" id="1.10.340.70">
    <property type="match status" value="1"/>
</dbReference>
<dbReference type="Proteomes" id="UP001627154">
    <property type="component" value="Unassembled WGS sequence"/>
</dbReference>
<feature type="region of interest" description="Disordered" evidence="3">
    <location>
        <begin position="897"/>
        <end position="970"/>
    </location>
</feature>
<feature type="region of interest" description="Disordered" evidence="3">
    <location>
        <begin position="1561"/>
        <end position="1624"/>
    </location>
</feature>
<feature type="region of interest" description="Disordered" evidence="3">
    <location>
        <begin position="475"/>
        <end position="533"/>
    </location>
</feature>